<protein>
    <recommendedName>
        <fullName evidence="6">RNA binding protein fox-1 homolog</fullName>
    </recommendedName>
</protein>
<dbReference type="Proteomes" id="UP000677803">
    <property type="component" value="Unassembled WGS sequence"/>
</dbReference>
<keyword evidence="2 6" id="KW-0507">mRNA processing</keyword>
<dbReference type="GO" id="GO:0000381">
    <property type="term" value="P:regulation of alternative mRNA splicing, via spliceosome"/>
    <property type="evidence" value="ECO:0007669"/>
    <property type="project" value="InterPro"/>
</dbReference>
<dbReference type="EMBL" id="CAJRST010038888">
    <property type="protein sequence ID" value="CAG6015278.1"/>
    <property type="molecule type" value="Genomic_DNA"/>
</dbReference>
<feature type="site" description="Interaction with RNA" evidence="7">
    <location>
        <position position="148"/>
    </location>
</feature>
<evidence type="ECO:0000256" key="6">
    <source>
        <dbReference type="PIRNR" id="PIRNR037932"/>
    </source>
</evidence>
<feature type="site" description="Interaction with RNA" evidence="7">
    <location>
        <position position="224"/>
    </location>
</feature>
<evidence type="ECO:0000256" key="4">
    <source>
        <dbReference type="ARBA" id="ARBA00023187"/>
    </source>
</evidence>
<reference evidence="10" key="1">
    <citation type="submission" date="2021-05" db="EMBL/GenBank/DDBJ databases">
        <authorList>
            <person name="Tigano A."/>
        </authorList>
    </citation>
    <scope>NUCLEOTIDE SEQUENCE</scope>
</reference>
<feature type="region of interest" description="Disordered" evidence="8">
    <location>
        <begin position="27"/>
        <end position="78"/>
    </location>
</feature>
<feature type="region of interest" description="Disordered" evidence="8">
    <location>
        <begin position="98"/>
        <end position="148"/>
    </location>
</feature>
<dbReference type="PIRSF" id="PIRSF037932">
    <property type="entry name" value="Ataxin_2_bd_A2BP"/>
    <property type="match status" value="1"/>
</dbReference>
<dbReference type="OrthoDB" id="5382468at2759"/>
<evidence type="ECO:0000259" key="9">
    <source>
        <dbReference type="PROSITE" id="PS50102"/>
    </source>
</evidence>
<keyword evidence="3 6" id="KW-0694">RNA-binding</keyword>
<dbReference type="Pfam" id="PF12414">
    <property type="entry name" value="Fox-1_C"/>
    <property type="match status" value="1"/>
</dbReference>
<feature type="site" description="Interaction with RNA" evidence="7">
    <location>
        <position position="190"/>
    </location>
</feature>
<evidence type="ECO:0000256" key="2">
    <source>
        <dbReference type="ARBA" id="ARBA00022664"/>
    </source>
</evidence>
<dbReference type="GO" id="GO:0008380">
    <property type="term" value="P:RNA splicing"/>
    <property type="evidence" value="ECO:0007669"/>
    <property type="project" value="UniProtKB-KW"/>
</dbReference>
<feature type="domain" description="RRM" evidence="9">
    <location>
        <begin position="147"/>
        <end position="223"/>
    </location>
</feature>
<feature type="compositionally biased region" description="Pro residues" evidence="8">
    <location>
        <begin position="50"/>
        <end position="61"/>
    </location>
</feature>
<dbReference type="GO" id="GO:0005737">
    <property type="term" value="C:cytoplasm"/>
    <property type="evidence" value="ECO:0007669"/>
    <property type="project" value="TreeGrafter"/>
</dbReference>
<dbReference type="InterPro" id="IPR035979">
    <property type="entry name" value="RBD_domain_sf"/>
</dbReference>
<dbReference type="GO" id="GO:0007399">
    <property type="term" value="P:nervous system development"/>
    <property type="evidence" value="ECO:0007669"/>
    <property type="project" value="InterPro"/>
</dbReference>
<dbReference type="GO" id="GO:0006397">
    <property type="term" value="P:mRNA processing"/>
    <property type="evidence" value="ECO:0007669"/>
    <property type="project" value="UniProtKB-KW"/>
</dbReference>
<keyword evidence="4 6" id="KW-0508">mRNA splicing</keyword>
<dbReference type="InterPro" id="IPR000504">
    <property type="entry name" value="RRM_dom"/>
</dbReference>
<evidence type="ECO:0000256" key="3">
    <source>
        <dbReference type="ARBA" id="ARBA00022884"/>
    </source>
</evidence>
<dbReference type="GO" id="GO:0005634">
    <property type="term" value="C:nucleus"/>
    <property type="evidence" value="ECO:0007669"/>
    <property type="project" value="UniProtKB-SubCell"/>
</dbReference>
<keyword evidence="11" id="KW-1185">Reference proteome</keyword>
<dbReference type="InterPro" id="IPR025670">
    <property type="entry name" value="Fox-1_C_dom"/>
</dbReference>
<evidence type="ECO:0000256" key="7">
    <source>
        <dbReference type="PIRSR" id="PIRSR037932-1"/>
    </source>
</evidence>
<comment type="subcellular location">
    <subcellularLocation>
        <location evidence="1 6">Nucleus</location>
    </subcellularLocation>
</comment>
<dbReference type="SMART" id="SM00360">
    <property type="entry name" value="RRM"/>
    <property type="match status" value="1"/>
</dbReference>
<organism evidence="10 11">
    <name type="scientific">Menidia menidia</name>
    <name type="common">Atlantic silverside</name>
    <dbReference type="NCBI Taxonomy" id="238744"/>
    <lineage>
        <taxon>Eukaryota</taxon>
        <taxon>Metazoa</taxon>
        <taxon>Chordata</taxon>
        <taxon>Craniata</taxon>
        <taxon>Vertebrata</taxon>
        <taxon>Euteleostomi</taxon>
        <taxon>Actinopterygii</taxon>
        <taxon>Neopterygii</taxon>
        <taxon>Teleostei</taxon>
        <taxon>Neoteleostei</taxon>
        <taxon>Acanthomorphata</taxon>
        <taxon>Ovalentaria</taxon>
        <taxon>Atherinomorphae</taxon>
        <taxon>Atheriniformes</taxon>
        <taxon>Atherinopsidae</taxon>
        <taxon>Menidiinae</taxon>
        <taxon>Menidia</taxon>
    </lineage>
</organism>
<keyword evidence="5 6" id="KW-0539">Nucleus</keyword>
<evidence type="ECO:0000313" key="11">
    <source>
        <dbReference type="Proteomes" id="UP000677803"/>
    </source>
</evidence>
<dbReference type="GO" id="GO:0003729">
    <property type="term" value="F:mRNA binding"/>
    <property type="evidence" value="ECO:0007669"/>
    <property type="project" value="TreeGrafter"/>
</dbReference>
<dbReference type="InterPro" id="IPR034237">
    <property type="entry name" value="FOX1_RRM"/>
</dbReference>
<dbReference type="AlphaFoldDB" id="A0A8S4BUD6"/>
<feature type="site" description="Interaction with RNA" evidence="7">
    <location>
        <position position="156"/>
    </location>
</feature>
<feature type="site" description="Interaction with RNA" evidence="7">
    <location>
        <position position="214"/>
    </location>
</feature>
<dbReference type="Pfam" id="PF00076">
    <property type="entry name" value="RRM_1"/>
    <property type="match status" value="1"/>
</dbReference>
<dbReference type="InterPro" id="IPR017325">
    <property type="entry name" value="RBFOX1-3"/>
</dbReference>
<dbReference type="PANTHER" id="PTHR15597:SF40">
    <property type="entry name" value="RNA BINDING PROTEIN FOX-1 HOMOLOG 1-LIKE"/>
    <property type="match status" value="1"/>
</dbReference>
<name>A0A8S4BUD6_9TELE</name>
<feature type="site" description="Interaction with RNA" evidence="7">
    <location>
        <position position="157"/>
    </location>
</feature>
<evidence type="ECO:0000256" key="5">
    <source>
        <dbReference type="ARBA" id="ARBA00023242"/>
    </source>
</evidence>
<sequence length="385" mass="40665">MLSSPTVILQPYGLPVYPQTTTCYPSIVQGGPTQEGGPGSGDPSLQQVYAPPPSYPPPGQAPPTSAGRLPTLDFTSAHPSAEYPEHAQLRVYQGPQLEGADSLTSGNTEDALAPVASDPQSLSVSVSSGGGAGSGSEEEGSGKAQPKRLHVSNIPFRFRDPDLRQMFGQFGKILDVEIIFNERGSKGFGFVTFESATEADRAREKLNGTIVEGRKIEVNNATARVVTKKPQAPLVNSEISTSGWKINPVMGAMYAPELYTVASFPYPMATPTLAYRGSALRGRGRAVYNTIRSAAAAATPTAMPAYPGVVYQDGLYGAEVYGSYPAAYRVAQSASAATATYSDGYGRVYATAADPYHHSVGPTTTYGVGTMASLYRGGYNRFTPY</sequence>
<dbReference type="FunFam" id="3.30.70.330:FF:000004">
    <property type="entry name" value="RNA binding fox-1 homolog 1"/>
    <property type="match status" value="1"/>
</dbReference>
<evidence type="ECO:0000256" key="1">
    <source>
        <dbReference type="ARBA" id="ARBA00004123"/>
    </source>
</evidence>
<dbReference type="SUPFAM" id="SSF54928">
    <property type="entry name" value="RNA-binding domain, RBD"/>
    <property type="match status" value="1"/>
</dbReference>
<dbReference type="Gene3D" id="3.30.70.330">
    <property type="match status" value="1"/>
</dbReference>
<evidence type="ECO:0000256" key="8">
    <source>
        <dbReference type="SAM" id="MobiDB-lite"/>
    </source>
</evidence>
<accession>A0A8S4BUD6</accession>
<feature type="site" description="Interaction with RNA" evidence="7">
    <location>
        <position position="181"/>
    </location>
</feature>
<evidence type="ECO:0000313" key="10">
    <source>
        <dbReference type="EMBL" id="CAG6015278.1"/>
    </source>
</evidence>
<dbReference type="InterPro" id="IPR047131">
    <property type="entry name" value="RBFOX1-like"/>
</dbReference>
<dbReference type="CDD" id="cd12407">
    <property type="entry name" value="RRM_FOX1_like"/>
    <property type="match status" value="1"/>
</dbReference>
<dbReference type="InterPro" id="IPR012677">
    <property type="entry name" value="Nucleotide-bd_a/b_plait_sf"/>
</dbReference>
<feature type="site" description="Interaction with RNA" evidence="7">
    <location>
        <position position="186"/>
    </location>
</feature>
<dbReference type="PANTHER" id="PTHR15597">
    <property type="entry name" value="ATAXIN 2-BINDING PROTEIN 1-RELATED"/>
    <property type="match status" value="1"/>
</dbReference>
<gene>
    <name evidence="10" type="ORF">MMEN_LOCUS19534</name>
</gene>
<comment type="caution">
    <text evidence="10">The sequence shown here is derived from an EMBL/GenBank/DDBJ whole genome shotgun (WGS) entry which is preliminary data.</text>
</comment>
<proteinExistence type="predicted"/>
<dbReference type="PROSITE" id="PS50102">
    <property type="entry name" value="RRM"/>
    <property type="match status" value="1"/>
</dbReference>
<comment type="function">
    <text evidence="6">RNA-binding protein that regulates alternative splicing events.</text>
</comment>